<proteinExistence type="predicted"/>
<name>A0A6G4A0F4_9BACL</name>
<evidence type="ECO:0000313" key="1">
    <source>
        <dbReference type="EMBL" id="NEW07414.1"/>
    </source>
</evidence>
<comment type="caution">
    <text evidence="1">The sequence shown here is derived from an EMBL/GenBank/DDBJ whole genome shotgun (WGS) entry which is preliminary data.</text>
</comment>
<protein>
    <submittedName>
        <fullName evidence="1">Uncharacterized protein</fullName>
    </submittedName>
</protein>
<dbReference type="SUPFAM" id="SSF69304">
    <property type="entry name" value="Tricorn protease N-terminal domain"/>
    <property type="match status" value="1"/>
</dbReference>
<gene>
    <name evidence="1" type="ORF">GK047_15525</name>
</gene>
<accession>A0A6G4A0F4</accession>
<dbReference type="EMBL" id="JAAIKC010000005">
    <property type="protein sequence ID" value="NEW07414.1"/>
    <property type="molecule type" value="Genomic_DNA"/>
</dbReference>
<organism evidence="1">
    <name type="scientific">Paenibacillus sp. SYP-B3998</name>
    <dbReference type="NCBI Taxonomy" id="2678564"/>
    <lineage>
        <taxon>Bacteria</taxon>
        <taxon>Bacillati</taxon>
        <taxon>Bacillota</taxon>
        <taxon>Bacilli</taxon>
        <taxon>Bacillales</taxon>
        <taxon>Paenibacillaceae</taxon>
        <taxon>Paenibacillus</taxon>
    </lineage>
</organism>
<reference evidence="1" key="1">
    <citation type="submission" date="2020-02" db="EMBL/GenBank/DDBJ databases">
        <authorList>
            <person name="Shen X.-R."/>
            <person name="Zhang Y.-X."/>
        </authorList>
    </citation>
    <scope>NUCLEOTIDE SEQUENCE</scope>
    <source>
        <strain evidence="1">SYP-B3998</strain>
    </source>
</reference>
<dbReference type="AlphaFoldDB" id="A0A6G4A0F4"/>
<sequence>MPIAIATQFYGFGWFPDGTYAAFAVYCKEKDGMNGVYVANAKTDKIDQLGDFQDVSHIAWITPGSFSALPL</sequence>
<dbReference type="RefSeq" id="WP_163948337.1">
    <property type="nucleotide sequence ID" value="NZ_JAAIKC010000005.1"/>
</dbReference>